<reference evidence="3" key="1">
    <citation type="journal article" date="2015" name="PLoS ONE">
        <title>Comprehensive Evaluation of Toxoplasma gondii VEG and Neospora caninum LIV Genomes with Tachyzoite Stage Transcriptome and Proteome Defines Novel Transcript Features.</title>
        <authorList>
            <person name="Ramaprasad A."/>
            <person name="Mourier T."/>
            <person name="Naeem R."/>
            <person name="Malas T.B."/>
            <person name="Moussa E."/>
            <person name="Panigrahi A."/>
            <person name="Vermont S.J."/>
            <person name="Otto T.D."/>
            <person name="Wastling J."/>
            <person name="Pain A."/>
        </authorList>
    </citation>
    <scope>NUCLEOTIDE SEQUENCE</scope>
    <source>
        <strain evidence="3">Liverpool</strain>
    </source>
</reference>
<feature type="compositionally biased region" description="Basic and acidic residues" evidence="1">
    <location>
        <begin position="107"/>
        <end position="128"/>
    </location>
</feature>
<name>A0A0F7UJL1_NEOCL</name>
<proteinExistence type="predicted"/>
<evidence type="ECO:0000256" key="2">
    <source>
        <dbReference type="SAM" id="SignalP"/>
    </source>
</evidence>
<protein>
    <recommendedName>
        <fullName evidence="4">SCP domain-containing protein</fullName>
    </recommendedName>
</protein>
<dbReference type="SUPFAM" id="SSF55797">
    <property type="entry name" value="PR-1-like"/>
    <property type="match status" value="1"/>
</dbReference>
<evidence type="ECO:0000256" key="1">
    <source>
        <dbReference type="SAM" id="MobiDB-lite"/>
    </source>
</evidence>
<evidence type="ECO:0000313" key="3">
    <source>
        <dbReference type="EMBL" id="CEL68302.1"/>
    </source>
</evidence>
<feature type="compositionally biased region" description="Basic and acidic residues" evidence="1">
    <location>
        <begin position="70"/>
        <end position="100"/>
    </location>
</feature>
<gene>
    <name evidence="3" type="ORF">BN1204_040740</name>
</gene>
<dbReference type="InterPro" id="IPR035940">
    <property type="entry name" value="CAP_sf"/>
</dbReference>
<dbReference type="AlphaFoldDB" id="A0A0F7UJL1"/>
<dbReference type="EMBL" id="LN714484">
    <property type="protein sequence ID" value="CEL68302.1"/>
    <property type="molecule type" value="Genomic_DNA"/>
</dbReference>
<accession>A0A0F7UJL1</accession>
<dbReference type="Gene3D" id="3.40.33.10">
    <property type="entry name" value="CAP"/>
    <property type="match status" value="1"/>
</dbReference>
<feature type="signal peptide" evidence="2">
    <location>
        <begin position="1"/>
        <end position="32"/>
    </location>
</feature>
<sequence length="297" mass="33485">MGAHTSPLRRLRFVLPMLALSNLVAVSERVDGQLVPIHGLEETSEALFLPKPREDGAFRGRELEETEGDQTGHGHDQMQDEGNVREQGDNKRRRHEEKEAQPSGEQDGERESEEKEQPPPELGSHEESFAPPDVQPEQAAPRAASITSECLRYHNLFRVDHLREHALQPLHAHSGMDRYAVALMERVAASNCAQRSLPRDIPFGVNFYATSGTKPSCSRATHLWYRGIDSFHGRYPGTDWNRGSGLQFIQMMWSRSDKQTWDAILLRHLRWLDYGSPGARQEPPRAAISELPTGSAE</sequence>
<organism evidence="3">
    <name type="scientific">Neospora caninum (strain Liverpool)</name>
    <dbReference type="NCBI Taxonomy" id="572307"/>
    <lineage>
        <taxon>Eukaryota</taxon>
        <taxon>Sar</taxon>
        <taxon>Alveolata</taxon>
        <taxon>Apicomplexa</taxon>
        <taxon>Conoidasida</taxon>
        <taxon>Coccidia</taxon>
        <taxon>Eucoccidiorida</taxon>
        <taxon>Eimeriorina</taxon>
        <taxon>Sarcocystidae</taxon>
        <taxon>Neospora</taxon>
    </lineage>
</organism>
<feature type="region of interest" description="Disordered" evidence="1">
    <location>
        <begin position="64"/>
        <end position="143"/>
    </location>
</feature>
<feature type="chain" id="PRO_5002523170" description="SCP domain-containing protein" evidence="2">
    <location>
        <begin position="33"/>
        <end position="297"/>
    </location>
</feature>
<evidence type="ECO:0008006" key="4">
    <source>
        <dbReference type="Google" id="ProtNLM"/>
    </source>
</evidence>
<keyword evidence="2" id="KW-0732">Signal</keyword>